<feature type="compositionally biased region" description="Acidic residues" evidence="3">
    <location>
        <begin position="40"/>
        <end position="58"/>
    </location>
</feature>
<feature type="compositionally biased region" description="Basic and acidic residues" evidence="3">
    <location>
        <begin position="455"/>
        <end position="496"/>
    </location>
</feature>
<feature type="compositionally biased region" description="Polar residues" evidence="3">
    <location>
        <begin position="100"/>
        <end position="134"/>
    </location>
</feature>
<evidence type="ECO:0000256" key="2">
    <source>
        <dbReference type="SAM" id="Coils"/>
    </source>
</evidence>
<feature type="compositionally biased region" description="Polar residues" evidence="3">
    <location>
        <begin position="717"/>
        <end position="732"/>
    </location>
</feature>
<feature type="region of interest" description="Disordered" evidence="3">
    <location>
        <begin position="412"/>
        <end position="431"/>
    </location>
</feature>
<evidence type="ECO:0000313" key="5">
    <source>
        <dbReference type="Ensembl" id="ENSEBUP00000024651.1"/>
    </source>
</evidence>
<dbReference type="Ensembl" id="ENSEBUT00000025227.1">
    <property type="protein sequence ID" value="ENSEBUP00000024651.1"/>
    <property type="gene ID" value="ENSEBUG00000015213.1"/>
</dbReference>
<dbReference type="InterPro" id="IPR051640">
    <property type="entry name" value="GRB10-interact_GYF"/>
</dbReference>
<evidence type="ECO:0000259" key="4">
    <source>
        <dbReference type="PROSITE" id="PS50829"/>
    </source>
</evidence>
<feature type="compositionally biased region" description="Low complexity" evidence="3">
    <location>
        <begin position="586"/>
        <end position="601"/>
    </location>
</feature>
<evidence type="ECO:0000256" key="1">
    <source>
        <dbReference type="ARBA" id="ARBA00038015"/>
    </source>
</evidence>
<dbReference type="OMA" id="DEWFYLD"/>
<dbReference type="CDD" id="cd00072">
    <property type="entry name" value="GYF"/>
    <property type="match status" value="1"/>
</dbReference>
<proteinExistence type="inferred from homology"/>
<dbReference type="GeneTree" id="ENSGT00940000156108"/>
<feature type="coiled-coil region" evidence="2">
    <location>
        <begin position="818"/>
        <end position="846"/>
    </location>
</feature>
<feature type="compositionally biased region" description="Polar residues" evidence="3">
    <location>
        <begin position="419"/>
        <end position="429"/>
    </location>
</feature>
<dbReference type="PROSITE" id="PS50829">
    <property type="entry name" value="GYF"/>
    <property type="match status" value="1"/>
</dbReference>
<name>A0A8C4R3K1_EPTBU</name>
<evidence type="ECO:0000313" key="6">
    <source>
        <dbReference type="Proteomes" id="UP000694388"/>
    </source>
</evidence>
<dbReference type="Proteomes" id="UP000694388">
    <property type="component" value="Unplaced"/>
</dbReference>
<dbReference type="SUPFAM" id="SSF55277">
    <property type="entry name" value="GYF domain"/>
    <property type="match status" value="1"/>
</dbReference>
<feature type="region of interest" description="Disordered" evidence="3">
    <location>
        <begin position="711"/>
        <end position="747"/>
    </location>
</feature>
<evidence type="ECO:0000256" key="3">
    <source>
        <dbReference type="SAM" id="MobiDB-lite"/>
    </source>
</evidence>
<feature type="domain" description="GYF" evidence="4">
    <location>
        <begin position="235"/>
        <end position="283"/>
    </location>
</feature>
<organism evidence="5 6">
    <name type="scientific">Eptatretus burgeri</name>
    <name type="common">Inshore hagfish</name>
    <dbReference type="NCBI Taxonomy" id="7764"/>
    <lineage>
        <taxon>Eukaryota</taxon>
        <taxon>Metazoa</taxon>
        <taxon>Chordata</taxon>
        <taxon>Craniata</taxon>
        <taxon>Vertebrata</taxon>
        <taxon>Cyclostomata</taxon>
        <taxon>Myxini</taxon>
        <taxon>Myxiniformes</taxon>
        <taxon>Myxinidae</taxon>
        <taxon>Eptatretinae</taxon>
        <taxon>Eptatretus</taxon>
    </lineage>
</organism>
<accession>A0A8C4R3K1</accession>
<reference evidence="5" key="2">
    <citation type="submission" date="2025-09" db="UniProtKB">
        <authorList>
            <consortium name="Ensembl"/>
        </authorList>
    </citation>
    <scope>IDENTIFICATION</scope>
</reference>
<dbReference type="Pfam" id="PF02213">
    <property type="entry name" value="GYF"/>
    <property type="match status" value="1"/>
</dbReference>
<dbReference type="SMART" id="SM00444">
    <property type="entry name" value="GYF"/>
    <property type="match status" value="1"/>
</dbReference>
<dbReference type="InterPro" id="IPR035445">
    <property type="entry name" value="GYF-like_dom_sf"/>
</dbReference>
<feature type="region of interest" description="Disordered" evidence="3">
    <location>
        <begin position="1"/>
        <end position="192"/>
    </location>
</feature>
<feature type="region of interest" description="Disordered" evidence="3">
    <location>
        <begin position="376"/>
        <end position="403"/>
    </location>
</feature>
<dbReference type="AlphaFoldDB" id="A0A8C4R3K1"/>
<dbReference type="PANTHER" id="PTHR14445:SF36">
    <property type="entry name" value="FI03272P-RELATED"/>
    <property type="match status" value="1"/>
</dbReference>
<comment type="similarity">
    <text evidence="1">Belongs to the GIGYF family.</text>
</comment>
<feature type="compositionally biased region" description="Polar residues" evidence="3">
    <location>
        <begin position="378"/>
        <end position="396"/>
    </location>
</feature>
<reference evidence="5" key="1">
    <citation type="submission" date="2025-08" db="UniProtKB">
        <authorList>
            <consortium name="Ensembl"/>
        </authorList>
    </citation>
    <scope>IDENTIFICATION</scope>
</reference>
<dbReference type="PANTHER" id="PTHR14445">
    <property type="entry name" value="GRB10 INTERACTING GYF PROTEIN"/>
    <property type="match status" value="1"/>
</dbReference>
<dbReference type="GO" id="GO:0005829">
    <property type="term" value="C:cytosol"/>
    <property type="evidence" value="ECO:0007669"/>
    <property type="project" value="TreeGrafter"/>
</dbReference>
<feature type="compositionally biased region" description="Basic and acidic residues" evidence="3">
    <location>
        <begin position="519"/>
        <end position="585"/>
    </location>
</feature>
<protein>
    <recommendedName>
        <fullName evidence="4">GYF domain-containing protein</fullName>
    </recommendedName>
</protein>
<feature type="compositionally biased region" description="Low complexity" evidence="3">
    <location>
        <begin position="508"/>
        <end position="518"/>
    </location>
</feature>
<sequence>MFEAVSPPRPFSNTRGGRVGFLQTRPKPRPGKKGPKECIPEEQELEGREEGDEEDDFPDANMDNGELEFAAAEDCEPWGDQQADANSPEDNTTDRLKLNGQPTSSTASSPKDNISTCGNTSQAQPRPDINTTQKGPRIDKQEEAVANGQKPAHSVPQEVPPNTTSVPALGVPASSTSSGRKDGATGQDHDDEDGMQHLEQEAEKMVALLQDTSLDEDNLEGKNKASALPLSHEAAMKWFYKDPQGEIQGPFTNQEMAEWFQAGYFTMSLLVKRGCDEGFQALGEVIKMWGRVPFVPGPVPPPFLSDPDQERMKRQRELAMIQMQLQYQQYLQAQIYTRHCSQIAQLQQKAALGQLTPQQQQHLAILLQQGPSLKQRAQEQQGLLPQVSRSMSTPDPGSSLWDKQSAAWDGTSIWDLPSDSPSQTSSLDHLQQLEREKVVKLEQDRREVELRLQREEDDRKRQEDLLQQRQEEERKRREEEDLTRRKQEETLRRQREQEEEEQMRRQKQQQQQQQQQQQKQEEMLRRQEEKRRREEEERRREDMLRKQQEDETRRLQEEEEARRHREDEECNRKEIEMQRQKEMIRQRQQQQEALRRLQQQQQQQRLVQMKLPASSTWGQQLGTLAREAQASLSLAEIQKLEEEHDKQIREEHTSLSLGTASASVWGNLSPGANAANPWSSDMGGVWSNAHDKKPSPNIGFWDEAVKELGPPVRNMGMKTSKSSPTLGCSSRESYGIPSRQSKKKTDEEDKLLKLFQGVNKAQDGFTQWCEQMLHALNTSNNLDVSTFVSFLKEVESPYEVHDYITAYLGETPDAKEFAKQFLERRAKQKQNQQRQQQQQQQQLARKLLGMALENHARVDMPQDSALWGMAQGSLPSAYGGHNTAHQASFEAMQASKKKKKQRMVRADPSILGFSVNASSDRLNMGEIETLDD</sequence>
<keyword evidence="6" id="KW-1185">Reference proteome</keyword>
<dbReference type="Gene3D" id="3.30.1490.40">
    <property type="match status" value="1"/>
</dbReference>
<keyword evidence="2" id="KW-0175">Coiled coil</keyword>
<dbReference type="InterPro" id="IPR003169">
    <property type="entry name" value="GYF"/>
</dbReference>
<feature type="region of interest" description="Disordered" evidence="3">
    <location>
        <begin position="455"/>
        <end position="601"/>
    </location>
</feature>